<gene>
    <name evidence="2" type="ORF">GSY63_06660</name>
</gene>
<feature type="signal peptide" evidence="1">
    <location>
        <begin position="1"/>
        <end position="20"/>
    </location>
</feature>
<dbReference type="Proteomes" id="UP000638732">
    <property type="component" value="Unassembled WGS sequence"/>
</dbReference>
<evidence type="ECO:0000313" key="2">
    <source>
        <dbReference type="EMBL" id="NCD69031.1"/>
    </source>
</evidence>
<sequence>MKSSTAILLALLTLFRTAIAQIPDTAKLVIQYQFIHVCDTMNRDKPYTENMMMLVGRNASVYKSLDRRRRLEMLQANLLKQGTAGAYFSNATTMSSNSTTEWFYYLNEHKTYRKEVVFNTYLIEESASSPVWRIAKDTLNIGGYNCQKASTHFKGREYVAWFCADLPFHAGPWKLNGLPGLILQAADSKNEVLFKFDGISPITASMLIPARKPAPMLTRTPGVSVTTIVQGIDYKNPEYIIMLPEKGIKTTEKELDRLKKLRETDPEEFVRASMIASGVPSPPDAMVQSLAKMHSDETSALKINNPIELSERKKK</sequence>
<protein>
    <submittedName>
        <fullName evidence="2">GLPGLI family protein</fullName>
    </submittedName>
</protein>
<dbReference type="Pfam" id="PF09697">
    <property type="entry name" value="Porph_ging"/>
    <property type="match status" value="1"/>
</dbReference>
<evidence type="ECO:0000313" key="3">
    <source>
        <dbReference type="Proteomes" id="UP000638732"/>
    </source>
</evidence>
<comment type="caution">
    <text evidence="2">The sequence shown here is derived from an EMBL/GenBank/DDBJ whole genome shotgun (WGS) entry which is preliminary data.</text>
</comment>
<keyword evidence="1" id="KW-0732">Signal</keyword>
<feature type="chain" id="PRO_5037122062" evidence="1">
    <location>
        <begin position="21"/>
        <end position="315"/>
    </location>
</feature>
<accession>A0A965ZFY2</accession>
<dbReference type="RefSeq" id="WP_166585012.1">
    <property type="nucleotide sequence ID" value="NZ_WWEO01000040.1"/>
</dbReference>
<dbReference type="NCBIfam" id="TIGR01200">
    <property type="entry name" value="GLPGLI"/>
    <property type="match status" value="1"/>
</dbReference>
<dbReference type="EMBL" id="WWEO01000040">
    <property type="protein sequence ID" value="NCD69031.1"/>
    <property type="molecule type" value="Genomic_DNA"/>
</dbReference>
<proteinExistence type="predicted"/>
<reference evidence="2" key="2">
    <citation type="submission" date="2020-10" db="EMBL/GenBank/DDBJ databases">
        <title>Mucilaginibacter sp. nov., isolated from soil.</title>
        <authorList>
            <person name="Jeon C.O."/>
        </authorList>
    </citation>
    <scope>NUCLEOTIDE SEQUENCE</scope>
    <source>
        <strain evidence="2">R11</strain>
    </source>
</reference>
<keyword evidence="3" id="KW-1185">Reference proteome</keyword>
<organism evidence="2 3">
    <name type="scientific">Mucilaginibacter agri</name>
    <dbReference type="NCBI Taxonomy" id="2695265"/>
    <lineage>
        <taxon>Bacteria</taxon>
        <taxon>Pseudomonadati</taxon>
        <taxon>Bacteroidota</taxon>
        <taxon>Sphingobacteriia</taxon>
        <taxon>Sphingobacteriales</taxon>
        <taxon>Sphingobacteriaceae</taxon>
        <taxon>Mucilaginibacter</taxon>
    </lineage>
</organism>
<name>A0A965ZFY2_9SPHI</name>
<dbReference type="AlphaFoldDB" id="A0A965ZFY2"/>
<reference evidence="2" key="1">
    <citation type="submission" date="2020-01" db="EMBL/GenBank/DDBJ databases">
        <authorList>
            <person name="Seo Y.L."/>
        </authorList>
    </citation>
    <scope>NUCLEOTIDE SEQUENCE</scope>
    <source>
        <strain evidence="2">R11</strain>
    </source>
</reference>
<evidence type="ECO:0000256" key="1">
    <source>
        <dbReference type="SAM" id="SignalP"/>
    </source>
</evidence>
<dbReference type="InterPro" id="IPR005901">
    <property type="entry name" value="GLPGLI"/>
</dbReference>